<gene>
    <name evidence="2" type="ORF">D777_00366</name>
</gene>
<dbReference type="InterPro" id="IPR005532">
    <property type="entry name" value="SUMF_dom"/>
</dbReference>
<evidence type="ECO:0000313" key="3">
    <source>
        <dbReference type="Proteomes" id="UP000035057"/>
    </source>
</evidence>
<dbReference type="SUPFAM" id="SSF56436">
    <property type="entry name" value="C-type lectin-like"/>
    <property type="match status" value="1"/>
</dbReference>
<dbReference type="InterPro" id="IPR042095">
    <property type="entry name" value="SUMF_sf"/>
</dbReference>
<sequence length="51" mass="5622">MLPVGSYPANPLGIFDLTSNAAEWVDDWYSETYYENSDPINPQGPGSGEKK</sequence>
<dbReference type="STRING" id="1137280.D777_00366"/>
<proteinExistence type="predicted"/>
<dbReference type="Proteomes" id="UP000035057">
    <property type="component" value="Unassembled WGS sequence"/>
</dbReference>
<dbReference type="Gene3D" id="3.90.1580.10">
    <property type="entry name" value="paralog of FGE (formylglycine-generating enzyme)"/>
    <property type="match status" value="1"/>
</dbReference>
<keyword evidence="2" id="KW-0418">Kinase</keyword>
<feature type="domain" description="Sulfatase-modifying factor enzyme-like" evidence="1">
    <location>
        <begin position="3"/>
        <end position="40"/>
    </location>
</feature>
<dbReference type="PATRIC" id="fig|1137280.3.peg.3515"/>
<dbReference type="GO" id="GO:0016301">
    <property type="term" value="F:kinase activity"/>
    <property type="evidence" value="ECO:0007669"/>
    <property type="project" value="UniProtKB-KW"/>
</dbReference>
<keyword evidence="2" id="KW-0808">Transferase</keyword>
<comment type="caution">
    <text evidence="2">The sequence shown here is derived from an EMBL/GenBank/DDBJ whole genome shotgun (WGS) entry which is preliminary data.</text>
</comment>
<dbReference type="EMBL" id="ANIE01000017">
    <property type="protein sequence ID" value="KEF29664.1"/>
    <property type="molecule type" value="Genomic_DNA"/>
</dbReference>
<dbReference type="Pfam" id="PF03781">
    <property type="entry name" value="FGE-sulfatase"/>
    <property type="match status" value="1"/>
</dbReference>
<evidence type="ECO:0000313" key="2">
    <source>
        <dbReference type="EMBL" id="KEF29664.1"/>
    </source>
</evidence>
<protein>
    <submittedName>
        <fullName evidence="2">Serine/threonine kinase</fullName>
    </submittedName>
</protein>
<name>A0A072MW80_9GAMM</name>
<evidence type="ECO:0000259" key="1">
    <source>
        <dbReference type="Pfam" id="PF03781"/>
    </source>
</evidence>
<keyword evidence="3" id="KW-1185">Reference proteome</keyword>
<organism evidence="2 3">
    <name type="scientific">Marinobacter nitratireducens</name>
    <dbReference type="NCBI Taxonomy" id="1137280"/>
    <lineage>
        <taxon>Bacteria</taxon>
        <taxon>Pseudomonadati</taxon>
        <taxon>Pseudomonadota</taxon>
        <taxon>Gammaproteobacteria</taxon>
        <taxon>Pseudomonadales</taxon>
        <taxon>Marinobacteraceae</taxon>
        <taxon>Marinobacter</taxon>
    </lineage>
</organism>
<reference evidence="2 3" key="1">
    <citation type="submission" date="2012-12" db="EMBL/GenBank/DDBJ databases">
        <title>Genome assembly of Marinobacter sp. AK21.</title>
        <authorList>
            <person name="Khatri I."/>
            <person name="Kumar R."/>
            <person name="Vaidya B."/>
            <person name="Subramanian S."/>
            <person name="Pinnaka A."/>
        </authorList>
    </citation>
    <scope>NUCLEOTIDE SEQUENCE [LARGE SCALE GENOMIC DNA]</scope>
    <source>
        <strain evidence="2 3">AK21</strain>
    </source>
</reference>
<accession>A0A072MW80</accession>
<dbReference type="AlphaFoldDB" id="A0A072MW80"/>
<dbReference type="InterPro" id="IPR016187">
    <property type="entry name" value="CTDL_fold"/>
</dbReference>